<organism evidence="1 2">
    <name type="scientific">Caerostris darwini</name>
    <dbReference type="NCBI Taxonomy" id="1538125"/>
    <lineage>
        <taxon>Eukaryota</taxon>
        <taxon>Metazoa</taxon>
        <taxon>Ecdysozoa</taxon>
        <taxon>Arthropoda</taxon>
        <taxon>Chelicerata</taxon>
        <taxon>Arachnida</taxon>
        <taxon>Araneae</taxon>
        <taxon>Araneomorphae</taxon>
        <taxon>Entelegynae</taxon>
        <taxon>Araneoidea</taxon>
        <taxon>Araneidae</taxon>
        <taxon>Caerostris</taxon>
    </lineage>
</organism>
<keyword evidence="2" id="KW-1185">Reference proteome</keyword>
<comment type="caution">
    <text evidence="1">The sequence shown here is derived from an EMBL/GenBank/DDBJ whole genome shotgun (WGS) entry which is preliminary data.</text>
</comment>
<proteinExistence type="predicted"/>
<dbReference type="AlphaFoldDB" id="A0AAV4RYI7"/>
<evidence type="ECO:0000313" key="2">
    <source>
        <dbReference type="Proteomes" id="UP001054837"/>
    </source>
</evidence>
<gene>
    <name evidence="1" type="ORF">CDAR_223851</name>
</gene>
<name>A0AAV4RYI7_9ARAC</name>
<accession>A0AAV4RYI7</accession>
<dbReference type="Proteomes" id="UP001054837">
    <property type="component" value="Unassembled WGS sequence"/>
</dbReference>
<sequence>MDTGSLVGNSKGPVLGASLFAGQPVVTPVSSSQEDISFHASGKRRIKFPHPRQTKKVGNHGVSYFTQVPHLCQLAIALGDRWPSSTSQLATQGGGVADVPENA</sequence>
<reference evidence="1 2" key="1">
    <citation type="submission" date="2021-06" db="EMBL/GenBank/DDBJ databases">
        <title>Caerostris darwini draft genome.</title>
        <authorList>
            <person name="Kono N."/>
            <person name="Arakawa K."/>
        </authorList>
    </citation>
    <scope>NUCLEOTIDE SEQUENCE [LARGE SCALE GENOMIC DNA]</scope>
</reference>
<dbReference type="EMBL" id="BPLQ01006946">
    <property type="protein sequence ID" value="GIY26500.1"/>
    <property type="molecule type" value="Genomic_DNA"/>
</dbReference>
<evidence type="ECO:0000313" key="1">
    <source>
        <dbReference type="EMBL" id="GIY26500.1"/>
    </source>
</evidence>
<protein>
    <submittedName>
        <fullName evidence="1">Uncharacterized protein</fullName>
    </submittedName>
</protein>